<keyword evidence="1" id="KW-0597">Phosphoprotein</keyword>
<dbReference type="AlphaFoldDB" id="A0A078A6W4"/>
<feature type="region of interest" description="Disordered" evidence="2">
    <location>
        <begin position="246"/>
        <end position="279"/>
    </location>
</feature>
<evidence type="ECO:0000256" key="1">
    <source>
        <dbReference type="PROSITE-ProRule" id="PRU00110"/>
    </source>
</evidence>
<evidence type="ECO:0000256" key="2">
    <source>
        <dbReference type="SAM" id="MobiDB-lite"/>
    </source>
</evidence>
<evidence type="ECO:0000313" key="4">
    <source>
        <dbReference type="EMBL" id="CDW76464.1"/>
    </source>
</evidence>
<feature type="compositionally biased region" description="Basic and acidic residues" evidence="2">
    <location>
        <begin position="176"/>
        <end position="188"/>
    </location>
</feature>
<feature type="region of interest" description="Disordered" evidence="2">
    <location>
        <begin position="174"/>
        <end position="223"/>
    </location>
</feature>
<feature type="compositionally biased region" description="Low complexity" evidence="2">
    <location>
        <begin position="246"/>
        <end position="263"/>
    </location>
</feature>
<dbReference type="PROSITE" id="PS50894">
    <property type="entry name" value="HPT"/>
    <property type="match status" value="1"/>
</dbReference>
<feature type="compositionally biased region" description="Polar residues" evidence="2">
    <location>
        <begin position="264"/>
        <end position="279"/>
    </location>
</feature>
<gene>
    <name evidence="4" type="primary">Contig10184.g10876</name>
    <name evidence="4" type="ORF">STYLEM_5465</name>
</gene>
<dbReference type="InterPro" id="IPR036641">
    <property type="entry name" value="HPT_dom_sf"/>
</dbReference>
<feature type="region of interest" description="Disordered" evidence="2">
    <location>
        <begin position="351"/>
        <end position="370"/>
    </location>
</feature>
<evidence type="ECO:0000259" key="3">
    <source>
        <dbReference type="PROSITE" id="PS50894"/>
    </source>
</evidence>
<dbReference type="InterPro" id="IPR008207">
    <property type="entry name" value="Sig_transdc_His_kin_Hpt_dom"/>
</dbReference>
<dbReference type="Proteomes" id="UP000039865">
    <property type="component" value="Unassembled WGS sequence"/>
</dbReference>
<dbReference type="InParanoid" id="A0A078A6W4"/>
<feature type="compositionally biased region" description="Low complexity" evidence="2">
    <location>
        <begin position="202"/>
        <end position="223"/>
    </location>
</feature>
<accession>A0A078A6W4</accession>
<reference evidence="4 5" key="1">
    <citation type="submission" date="2014-06" db="EMBL/GenBank/DDBJ databases">
        <authorList>
            <person name="Swart Estienne"/>
        </authorList>
    </citation>
    <scope>NUCLEOTIDE SEQUENCE [LARGE SCALE GENOMIC DNA]</scope>
    <source>
        <strain evidence="4 5">130c</strain>
    </source>
</reference>
<keyword evidence="5" id="KW-1185">Reference proteome</keyword>
<name>A0A078A6W4_STYLE</name>
<feature type="modified residue" description="Phosphohistidine" evidence="1">
    <location>
        <position position="80"/>
    </location>
</feature>
<dbReference type="Pfam" id="PF01627">
    <property type="entry name" value="Hpt"/>
    <property type="match status" value="1"/>
</dbReference>
<dbReference type="EMBL" id="CCKQ01005300">
    <property type="protein sequence ID" value="CDW76464.1"/>
    <property type="molecule type" value="Genomic_DNA"/>
</dbReference>
<sequence>MQISRTNIEKQDQTDKEVRVLDIDISVPIDVNFAMKTLGLPDLFYMMIAQFEVMTMNEQLERLCRGIQKQDWKEMKVGAHNLKGSAGYIGVSRLHYAAYYVQLFYVNHNYDQMVAFYPLIIETAVEFKIEYKKLLAEKNQTPLVLTPEDEQVIVAPGYRLIKYNDKLYCVHQDQSVQEREKQHKEQMRKPSKFQGTQGDQVSNSNTINQISINNNNNNNSVRNNIQINSNANIQRQNNNNRNSNAFKQQQFQQQQQQQQQQFQDKQMISRPSNQDQPVLNNKSQINQLTNMQLLDEENKSQRSLQKQQSVLQNLKDLGQQVQIASERPIELRESQRYKQNADLTDQMRQISNKSKQGLKSSHRRDPRDSIDKQIEQNKRLFQDEQQASVDECQCLKSLCPDMMMSTPNLTSSNTQSSSLFSNSQCLIF</sequence>
<organism evidence="4 5">
    <name type="scientific">Stylonychia lemnae</name>
    <name type="common">Ciliate</name>
    <dbReference type="NCBI Taxonomy" id="5949"/>
    <lineage>
        <taxon>Eukaryota</taxon>
        <taxon>Sar</taxon>
        <taxon>Alveolata</taxon>
        <taxon>Ciliophora</taxon>
        <taxon>Intramacronucleata</taxon>
        <taxon>Spirotrichea</taxon>
        <taxon>Stichotrichia</taxon>
        <taxon>Sporadotrichida</taxon>
        <taxon>Oxytrichidae</taxon>
        <taxon>Stylonychinae</taxon>
        <taxon>Stylonychia</taxon>
    </lineage>
</organism>
<dbReference type="Gene3D" id="1.20.120.160">
    <property type="entry name" value="HPT domain"/>
    <property type="match status" value="1"/>
</dbReference>
<proteinExistence type="predicted"/>
<dbReference type="SUPFAM" id="SSF47226">
    <property type="entry name" value="Histidine-containing phosphotransfer domain, HPT domain"/>
    <property type="match status" value="1"/>
</dbReference>
<evidence type="ECO:0000313" key="5">
    <source>
        <dbReference type="Proteomes" id="UP000039865"/>
    </source>
</evidence>
<dbReference type="GO" id="GO:0000160">
    <property type="term" value="P:phosphorelay signal transduction system"/>
    <property type="evidence" value="ECO:0007669"/>
    <property type="project" value="InterPro"/>
</dbReference>
<protein>
    <submittedName>
        <fullName evidence="4">Hpt domain containing protein</fullName>
    </submittedName>
</protein>
<dbReference type="OrthoDB" id="326532at2759"/>
<feature type="domain" description="HPt" evidence="3">
    <location>
        <begin position="41"/>
        <end position="138"/>
    </location>
</feature>